<accession>A0A2K4MMV1</accession>
<dbReference type="RefSeq" id="WP_103320600.1">
    <property type="nucleotide sequence ID" value="NZ_PPTF01000060.1"/>
</dbReference>
<dbReference type="InterPro" id="IPR006311">
    <property type="entry name" value="TAT_signal"/>
</dbReference>
<dbReference type="NCBIfam" id="TIGR01409">
    <property type="entry name" value="TAT_signal_seq"/>
    <property type="match status" value="1"/>
</dbReference>
<evidence type="ECO:0000313" key="2">
    <source>
        <dbReference type="Proteomes" id="UP000236416"/>
    </source>
</evidence>
<name>A0A2K4MMV1_9NEIS</name>
<dbReference type="Pfam" id="PF10518">
    <property type="entry name" value="TAT_signal"/>
    <property type="match status" value="1"/>
</dbReference>
<dbReference type="PROSITE" id="PS51318">
    <property type="entry name" value="TAT"/>
    <property type="match status" value="1"/>
</dbReference>
<reference evidence="1 2" key="1">
    <citation type="submission" date="2018-01" db="EMBL/GenBank/DDBJ databases">
        <title>Genomic Sequence of Chromobacterium MWU13-2610 from wild cranberry bogs within the Cape Cod National Seashore.</title>
        <authorList>
            <person name="O'Hara-Hanley K."/>
            <person name="Soby S."/>
            <person name="Harrison A."/>
        </authorList>
    </citation>
    <scope>NUCLEOTIDE SEQUENCE [LARGE SCALE GENOMIC DNA]</scope>
    <source>
        <strain evidence="1 2">MWU13-2610</strain>
    </source>
</reference>
<dbReference type="EMBL" id="PPTF01000060">
    <property type="protein sequence ID" value="POA98352.1"/>
    <property type="molecule type" value="Genomic_DNA"/>
</dbReference>
<evidence type="ECO:0000313" key="1">
    <source>
        <dbReference type="EMBL" id="POA98352.1"/>
    </source>
</evidence>
<keyword evidence="2" id="KW-1185">Reference proteome</keyword>
<proteinExistence type="predicted"/>
<sequence>MPSRRQFLQTGALGAAALALAGYLAAPAVEDSAQTEWGALRWLRPADAQIIAALAPVMLGLRDLPLAAVVAGVDQAVAGLPPASRDEVRQLFDLLGNRWARRWLAGVPAPWGQAAPDALASFLQSWRNSRFLLLRSAYQGLHQLINAAWYGNPASWAAIGYQQPAMVMERLP</sequence>
<protein>
    <recommendedName>
        <fullName evidence="3">Twin-arginine translocation pathway signal protein</fullName>
    </recommendedName>
</protein>
<gene>
    <name evidence="1" type="ORF">C2134_13015</name>
</gene>
<dbReference type="InterPro" id="IPR019546">
    <property type="entry name" value="TAT_signal_bac_arc"/>
</dbReference>
<organism evidence="1 2">
    <name type="scientific">Chromobacterium sinusclupearum</name>
    <dbReference type="NCBI Taxonomy" id="2077146"/>
    <lineage>
        <taxon>Bacteria</taxon>
        <taxon>Pseudomonadati</taxon>
        <taxon>Pseudomonadota</taxon>
        <taxon>Betaproteobacteria</taxon>
        <taxon>Neisseriales</taxon>
        <taxon>Chromobacteriaceae</taxon>
        <taxon>Chromobacterium</taxon>
    </lineage>
</organism>
<comment type="caution">
    <text evidence="1">The sequence shown here is derived from an EMBL/GenBank/DDBJ whole genome shotgun (WGS) entry which is preliminary data.</text>
</comment>
<dbReference type="Proteomes" id="UP000236416">
    <property type="component" value="Unassembled WGS sequence"/>
</dbReference>
<dbReference type="AlphaFoldDB" id="A0A2K4MMV1"/>
<evidence type="ECO:0008006" key="3">
    <source>
        <dbReference type="Google" id="ProtNLM"/>
    </source>
</evidence>